<dbReference type="PANTHER" id="PTHR42837:SF2">
    <property type="entry name" value="MEMBRANE METALLOPROTEASE ARASP2, CHLOROPLASTIC-RELATED"/>
    <property type="match status" value="1"/>
</dbReference>
<dbReference type="AlphaFoldDB" id="A0A1M4TGB5"/>
<keyword evidence="5 11" id="KW-0812">Transmembrane</keyword>
<feature type="domain" description="Peptidase M50" evidence="12">
    <location>
        <begin position="6"/>
        <end position="408"/>
    </location>
</feature>
<reference evidence="13 14" key="1">
    <citation type="submission" date="2016-11" db="EMBL/GenBank/DDBJ databases">
        <authorList>
            <person name="Jaros S."/>
            <person name="Januszkiewicz K."/>
            <person name="Wedrychowicz H."/>
        </authorList>
    </citation>
    <scope>NUCLEOTIDE SEQUENCE [LARGE SCALE GENOMIC DNA]</scope>
    <source>
        <strain evidence="13 14">DSM 15692</strain>
    </source>
</reference>
<feature type="transmembrane region" description="Helical" evidence="11">
    <location>
        <begin position="6"/>
        <end position="25"/>
    </location>
</feature>
<evidence type="ECO:0000256" key="7">
    <source>
        <dbReference type="ARBA" id="ARBA00022833"/>
    </source>
</evidence>
<evidence type="ECO:0000256" key="1">
    <source>
        <dbReference type="ARBA" id="ARBA00001947"/>
    </source>
</evidence>
<dbReference type="GO" id="GO:0006508">
    <property type="term" value="P:proteolysis"/>
    <property type="evidence" value="ECO:0007669"/>
    <property type="project" value="UniProtKB-KW"/>
</dbReference>
<dbReference type="RefSeq" id="WP_073295598.1">
    <property type="nucleotide sequence ID" value="NZ_FQUF01000005.1"/>
</dbReference>
<evidence type="ECO:0000256" key="3">
    <source>
        <dbReference type="ARBA" id="ARBA00007931"/>
    </source>
</evidence>
<dbReference type="PANTHER" id="PTHR42837">
    <property type="entry name" value="REGULATOR OF SIGMA-E PROTEASE RSEP"/>
    <property type="match status" value="1"/>
</dbReference>
<dbReference type="STRING" id="1121025.SAMN02745249_00428"/>
<comment type="similarity">
    <text evidence="3 11">Belongs to the peptidase M50B family.</text>
</comment>
<evidence type="ECO:0000256" key="6">
    <source>
        <dbReference type="ARBA" id="ARBA00022801"/>
    </source>
</evidence>
<evidence type="ECO:0000256" key="10">
    <source>
        <dbReference type="ARBA" id="ARBA00023136"/>
    </source>
</evidence>
<dbReference type="InterPro" id="IPR004387">
    <property type="entry name" value="Pept_M50_Zn"/>
</dbReference>
<keyword evidence="4 13" id="KW-0645">Protease</keyword>
<feature type="transmembrane region" description="Helical" evidence="11">
    <location>
        <begin position="395"/>
        <end position="414"/>
    </location>
</feature>
<dbReference type="GO" id="GO:0004222">
    <property type="term" value="F:metalloendopeptidase activity"/>
    <property type="evidence" value="ECO:0007669"/>
    <property type="project" value="InterPro"/>
</dbReference>
<keyword evidence="8 11" id="KW-1133">Transmembrane helix</keyword>
<evidence type="ECO:0000256" key="5">
    <source>
        <dbReference type="ARBA" id="ARBA00022692"/>
    </source>
</evidence>
<keyword evidence="11" id="KW-0479">Metal-binding</keyword>
<dbReference type="GO" id="GO:0016020">
    <property type="term" value="C:membrane"/>
    <property type="evidence" value="ECO:0007669"/>
    <property type="project" value="UniProtKB-SubCell"/>
</dbReference>
<dbReference type="Proteomes" id="UP000184128">
    <property type="component" value="Unassembled WGS sequence"/>
</dbReference>
<sequence length="423" mass="47216">MQTILAFILVFGIIVIVHEFGHFYFAKKSGILVREFAIGMGPKLFQTHRNETTYTIRMLPLGGYVLMAGYEEEEDIRLGMPALLVLDENEKVSEIDLSKQSMYTKGVPIDVLEYDFNEKLYIKGNMSDNTEETVTYSVNEDAILIKEDGTKLQIAPANRQFPNAPLFNRILTNFGGPLNNFILAIVAFMLMAFMQGGIPSSEPIIGRIEENTPAAESQLETGDRVLAIEDEEVSSFVEMVEIVGQHPNETLTFEMETPEKNQYTEVIKPEARTVNQTEVGRIGVEVSMKTSFMDKITFGFTETWSTIKMISQSIGMLFTGQFTVDDLGGPVAIFELTGEVTKTSGLIGIINFIGFLSINLGLMNLLPIPALDGGKLLLNIVEGIRGKKISEEKEAMINLIGMVLLLILMLVVTWNDIQRFFFN</sequence>
<dbReference type="Pfam" id="PF02163">
    <property type="entry name" value="Peptidase_M50"/>
    <property type="match status" value="1"/>
</dbReference>
<evidence type="ECO:0000256" key="4">
    <source>
        <dbReference type="ARBA" id="ARBA00022670"/>
    </source>
</evidence>
<keyword evidence="6 11" id="KW-0378">Hydrolase</keyword>
<evidence type="ECO:0000256" key="11">
    <source>
        <dbReference type="RuleBase" id="RU362031"/>
    </source>
</evidence>
<name>A0A1M4TGB5_9LACT</name>
<accession>A0A1M4TGB5</accession>
<evidence type="ECO:0000313" key="13">
    <source>
        <dbReference type="EMBL" id="SHE43559.1"/>
    </source>
</evidence>
<evidence type="ECO:0000259" key="12">
    <source>
        <dbReference type="Pfam" id="PF02163"/>
    </source>
</evidence>
<gene>
    <name evidence="13" type="ORF">SAMN02745249_00428</name>
</gene>
<protein>
    <recommendedName>
        <fullName evidence="11">Zinc metalloprotease</fullName>
        <ecNumber evidence="11">3.4.24.-</ecNumber>
    </recommendedName>
</protein>
<dbReference type="NCBIfam" id="TIGR00054">
    <property type="entry name" value="RIP metalloprotease RseP"/>
    <property type="match status" value="1"/>
</dbReference>
<organism evidence="13 14">
    <name type="scientific">Atopostipes suicloacalis DSM 15692</name>
    <dbReference type="NCBI Taxonomy" id="1121025"/>
    <lineage>
        <taxon>Bacteria</taxon>
        <taxon>Bacillati</taxon>
        <taxon>Bacillota</taxon>
        <taxon>Bacilli</taxon>
        <taxon>Lactobacillales</taxon>
        <taxon>Carnobacteriaceae</taxon>
        <taxon>Atopostipes</taxon>
    </lineage>
</organism>
<dbReference type="CDD" id="cd06163">
    <property type="entry name" value="S2P-M50_PDZ_RseP-like"/>
    <property type="match status" value="1"/>
</dbReference>
<keyword evidence="7 11" id="KW-0862">Zinc</keyword>
<dbReference type="OrthoDB" id="9782003at2"/>
<dbReference type="GO" id="GO:0046872">
    <property type="term" value="F:metal ion binding"/>
    <property type="evidence" value="ECO:0007669"/>
    <property type="project" value="UniProtKB-KW"/>
</dbReference>
<dbReference type="InterPro" id="IPR008915">
    <property type="entry name" value="Peptidase_M50"/>
</dbReference>
<dbReference type="EC" id="3.4.24.-" evidence="11"/>
<evidence type="ECO:0000313" key="14">
    <source>
        <dbReference type="Proteomes" id="UP000184128"/>
    </source>
</evidence>
<evidence type="ECO:0000256" key="8">
    <source>
        <dbReference type="ARBA" id="ARBA00022989"/>
    </source>
</evidence>
<comment type="cofactor">
    <cofactor evidence="1 11">
        <name>Zn(2+)</name>
        <dbReference type="ChEBI" id="CHEBI:29105"/>
    </cofactor>
</comment>
<dbReference type="EMBL" id="FQUF01000005">
    <property type="protein sequence ID" value="SHE43559.1"/>
    <property type="molecule type" value="Genomic_DNA"/>
</dbReference>
<dbReference type="Gene3D" id="2.30.42.10">
    <property type="match status" value="1"/>
</dbReference>
<keyword evidence="9 11" id="KW-0482">Metalloprotease</keyword>
<evidence type="ECO:0000256" key="2">
    <source>
        <dbReference type="ARBA" id="ARBA00004141"/>
    </source>
</evidence>
<comment type="subcellular location">
    <subcellularLocation>
        <location evidence="2">Membrane</location>
        <topology evidence="2">Multi-pass membrane protein</topology>
    </subcellularLocation>
</comment>
<dbReference type="SUPFAM" id="SSF50156">
    <property type="entry name" value="PDZ domain-like"/>
    <property type="match status" value="1"/>
</dbReference>
<dbReference type="CDD" id="cd23081">
    <property type="entry name" value="cpPDZ_EcRseP-like"/>
    <property type="match status" value="1"/>
</dbReference>
<feature type="transmembrane region" description="Helical" evidence="11">
    <location>
        <begin position="178"/>
        <end position="198"/>
    </location>
</feature>
<evidence type="ECO:0000256" key="9">
    <source>
        <dbReference type="ARBA" id="ARBA00023049"/>
    </source>
</evidence>
<dbReference type="InterPro" id="IPR036034">
    <property type="entry name" value="PDZ_sf"/>
</dbReference>
<feature type="transmembrane region" description="Helical" evidence="11">
    <location>
        <begin position="345"/>
        <end position="366"/>
    </location>
</feature>
<keyword evidence="10 11" id="KW-0472">Membrane</keyword>
<keyword evidence="14" id="KW-1185">Reference proteome</keyword>
<proteinExistence type="inferred from homology"/>